<dbReference type="GO" id="GO:0000177">
    <property type="term" value="C:cytoplasmic exosome (RNase complex)"/>
    <property type="evidence" value="ECO:0000318"/>
    <property type="project" value="GO_Central"/>
</dbReference>
<dbReference type="FunCoup" id="A0A8I3NNW5">
    <property type="interactions" value="1799"/>
</dbReference>
<dbReference type="InterPro" id="IPR037319">
    <property type="entry name" value="Rrp40_S1"/>
</dbReference>
<dbReference type="InterPro" id="IPR036612">
    <property type="entry name" value="KH_dom_type_1_sf"/>
</dbReference>
<dbReference type="Pfam" id="PF21262">
    <property type="entry name" value="RRP40_S1"/>
    <property type="match status" value="1"/>
</dbReference>
<dbReference type="AlphaFoldDB" id="A0A8I3NNW5"/>
<dbReference type="GO" id="GO:0071035">
    <property type="term" value="P:nuclear polyadenylation-dependent rRNA catabolic process"/>
    <property type="evidence" value="ECO:0000318"/>
    <property type="project" value="GO_Central"/>
</dbReference>
<accession>A0A8I3NNW5</accession>
<dbReference type="InterPro" id="IPR012340">
    <property type="entry name" value="NA-bd_OB-fold"/>
</dbReference>
<sequence>MESAGSLPLPEASVRKAQAWDDRERMSISSARSLLGLYCVPENPSSGLALADPRGDGPHAFLLHRAPRPEAHKRVPGLPTSKGRAGTSNSHRALQRVSGGLQAGGPRAGRRPRAAEAGGGGHPPSEGPRLPVGRVLEVEDGAVGAGAEVHRVRGMDGTIEYVPVKGDHVIGIVTAKSGDIFKVDVGGSEPASLSYLAFEGATKRNRPNVQIGDLIYGQFVVANKDMEPEMVCIDSCGRASGMGVIGQDGLLFKVTLGLIRKLLAPDCEILQEVGKLYPLEIVFGMNGRIWVKAKTIQQTLILANILEACEHMTADQRKQIFSRLAES</sequence>
<evidence type="ECO:0000256" key="10">
    <source>
        <dbReference type="ARBA" id="ARBA00069899"/>
    </source>
</evidence>
<keyword evidence="8" id="KW-0539">Nucleus</keyword>
<dbReference type="GO" id="GO:0000791">
    <property type="term" value="C:euchromatin"/>
    <property type="evidence" value="ECO:0007669"/>
    <property type="project" value="Ensembl"/>
</dbReference>
<dbReference type="GeneTree" id="ENSGT00940000153596"/>
<evidence type="ECO:0000256" key="5">
    <source>
        <dbReference type="ARBA" id="ARBA00022552"/>
    </source>
</evidence>
<dbReference type="FunFam" id="2.40.50.140:FF:000112">
    <property type="entry name" value="Exosome complex component RRP40"/>
    <property type="match status" value="1"/>
</dbReference>
<keyword evidence="5" id="KW-0698">rRNA processing</keyword>
<dbReference type="CDD" id="cd22526">
    <property type="entry name" value="KH-I_Rrp40"/>
    <property type="match status" value="1"/>
</dbReference>
<evidence type="ECO:0000256" key="4">
    <source>
        <dbReference type="ARBA" id="ARBA00022490"/>
    </source>
</evidence>
<dbReference type="GO" id="GO:0045830">
    <property type="term" value="P:positive regulation of isotype switching"/>
    <property type="evidence" value="ECO:0007669"/>
    <property type="project" value="Ensembl"/>
</dbReference>
<gene>
    <name evidence="12" type="primary">EXOSC3</name>
</gene>
<dbReference type="Reactome" id="R-CFA-429958">
    <property type="pathway name" value="mRNA decay by 3' to 5' exoribonuclease"/>
</dbReference>
<dbReference type="GO" id="GO:0045190">
    <property type="term" value="P:isotype switching"/>
    <property type="evidence" value="ECO:0007669"/>
    <property type="project" value="Ensembl"/>
</dbReference>
<dbReference type="GO" id="GO:0005730">
    <property type="term" value="C:nucleolus"/>
    <property type="evidence" value="ECO:0007669"/>
    <property type="project" value="UniProtKB-SubCell"/>
</dbReference>
<evidence type="ECO:0000256" key="11">
    <source>
        <dbReference type="SAM" id="MobiDB-lite"/>
    </source>
</evidence>
<dbReference type="GO" id="GO:0000467">
    <property type="term" value="P:exonucleolytic trimming to generate mature 3'-end of 5.8S rRNA from tricistronic rRNA transcript (SSU-rRNA, 5.8S rRNA, LSU-rRNA)"/>
    <property type="evidence" value="ECO:0000318"/>
    <property type="project" value="GO_Central"/>
</dbReference>
<proteinExistence type="inferred from homology"/>
<dbReference type="InterPro" id="IPR026699">
    <property type="entry name" value="Exosome_RNA_bind1/RRP40/RRP4"/>
</dbReference>
<reference evidence="12" key="3">
    <citation type="submission" date="2025-09" db="UniProtKB">
        <authorList>
            <consortium name="Ensembl"/>
        </authorList>
    </citation>
    <scope>IDENTIFICATION</scope>
    <source>
        <strain evidence="12">Boxer</strain>
    </source>
</reference>
<evidence type="ECO:0000256" key="2">
    <source>
        <dbReference type="ARBA" id="ARBA00004604"/>
    </source>
</evidence>
<keyword evidence="7" id="KW-0694">RNA-binding</keyword>
<feature type="region of interest" description="Disordered" evidence="11">
    <location>
        <begin position="67"/>
        <end position="131"/>
    </location>
</feature>
<dbReference type="FunFam" id="3.30.1370.10:FF:000038">
    <property type="entry name" value="exosome complex component RRP40"/>
    <property type="match status" value="1"/>
</dbReference>
<dbReference type="Gene3D" id="3.30.1370.10">
    <property type="entry name" value="K Homology domain, type 1"/>
    <property type="match status" value="1"/>
</dbReference>
<dbReference type="Gene3D" id="2.40.50.140">
    <property type="entry name" value="Nucleic acid-binding proteins"/>
    <property type="match status" value="1"/>
</dbReference>
<dbReference type="Reactome" id="R-CFA-450513">
    <property type="pathway name" value="Tristetraprolin (TTP, ZFP36) binds and destabilizes mRNA"/>
</dbReference>
<dbReference type="GO" id="GO:0071034">
    <property type="term" value="P:CUT catabolic process"/>
    <property type="evidence" value="ECO:0000318"/>
    <property type="project" value="GO_Central"/>
</dbReference>
<dbReference type="Reactome" id="R-CFA-9930044">
    <property type="pathway name" value="Nuclear RNA decay"/>
</dbReference>
<evidence type="ECO:0000256" key="1">
    <source>
        <dbReference type="ARBA" id="ARBA00004496"/>
    </source>
</evidence>
<reference evidence="12" key="1">
    <citation type="submission" date="2020-03" db="EMBL/GenBank/DDBJ databases">
        <title>Long-read based genome assembly of a Labrador retriever dog.</title>
        <authorList>
            <person name="Eory L."/>
            <person name="Zhang W."/>
            <person name="Schoenebeck J."/>
        </authorList>
    </citation>
    <scope>NUCLEOTIDE SEQUENCE [LARGE SCALE GENOMIC DNA]</scope>
    <source>
        <strain evidence="12">Labrador retriever</strain>
    </source>
</reference>
<dbReference type="Reactome" id="R-CFA-6791226">
    <property type="pathway name" value="Major pathway of rRNA processing in the nucleolus and cytosol"/>
</dbReference>
<dbReference type="SUPFAM" id="SSF54791">
    <property type="entry name" value="Eukaryotic type KH-domain (KH-domain type I)"/>
    <property type="match status" value="1"/>
</dbReference>
<dbReference type="GO" id="GO:0005829">
    <property type="term" value="C:cytosol"/>
    <property type="evidence" value="ECO:0007669"/>
    <property type="project" value="Ensembl"/>
</dbReference>
<name>A0A8I3NNW5_CANLF</name>
<dbReference type="CDD" id="cd05790">
    <property type="entry name" value="S1_Rrp40"/>
    <property type="match status" value="1"/>
</dbReference>
<organism evidence="12 13">
    <name type="scientific">Canis lupus familiaris</name>
    <name type="common">Dog</name>
    <name type="synonym">Canis familiaris</name>
    <dbReference type="NCBI Taxonomy" id="9615"/>
    <lineage>
        <taxon>Eukaryota</taxon>
        <taxon>Metazoa</taxon>
        <taxon>Chordata</taxon>
        <taxon>Craniata</taxon>
        <taxon>Vertebrata</taxon>
        <taxon>Euteleostomi</taxon>
        <taxon>Mammalia</taxon>
        <taxon>Eutheria</taxon>
        <taxon>Laurasiatheria</taxon>
        <taxon>Carnivora</taxon>
        <taxon>Caniformia</taxon>
        <taxon>Canidae</taxon>
        <taxon>Canis</taxon>
    </lineage>
</organism>
<keyword evidence="4" id="KW-0963">Cytoplasm</keyword>
<dbReference type="GO" id="GO:0003723">
    <property type="term" value="F:RNA binding"/>
    <property type="evidence" value="ECO:0000318"/>
    <property type="project" value="GO_Central"/>
</dbReference>
<protein>
    <recommendedName>
        <fullName evidence="10">Exosome complex component RRP40</fullName>
    </recommendedName>
    <alternativeName>
        <fullName evidence="9">Ribosomal RNA-processing protein 40</fullName>
    </alternativeName>
</protein>
<evidence type="ECO:0000256" key="6">
    <source>
        <dbReference type="ARBA" id="ARBA00022835"/>
    </source>
</evidence>
<dbReference type="Ensembl" id="ENSCAFT00845024910.1">
    <property type="protein sequence ID" value="ENSCAFP00845019596.1"/>
    <property type="gene ID" value="ENSCAFG00845013936.1"/>
</dbReference>
<dbReference type="GO" id="GO:0071038">
    <property type="term" value="P:TRAMP-dependent tRNA surveillance pathway"/>
    <property type="evidence" value="ECO:0000318"/>
    <property type="project" value="GO_Central"/>
</dbReference>
<dbReference type="GO" id="GO:0000956">
    <property type="term" value="P:nuclear-transcribed mRNA catabolic process"/>
    <property type="evidence" value="ECO:0000318"/>
    <property type="project" value="GO_Central"/>
</dbReference>
<dbReference type="InterPro" id="IPR004088">
    <property type="entry name" value="KH_dom_type_1"/>
</dbReference>
<dbReference type="GO" id="GO:0034475">
    <property type="term" value="P:U4 snRNA 3'-end processing"/>
    <property type="evidence" value="ECO:0000318"/>
    <property type="project" value="GO_Central"/>
</dbReference>
<dbReference type="InterPro" id="IPR049469">
    <property type="entry name" value="RRP40_KH-I"/>
</dbReference>
<dbReference type="GO" id="GO:0045006">
    <property type="term" value="P:DNA deamination"/>
    <property type="evidence" value="ECO:0007669"/>
    <property type="project" value="Ensembl"/>
</dbReference>
<dbReference type="Proteomes" id="UP000805418">
    <property type="component" value="Chromosome 11"/>
</dbReference>
<dbReference type="OrthoDB" id="340500at2759"/>
<dbReference type="Reactome" id="R-CFA-450604">
    <property type="pathway name" value="KSRP (KHSRP) binds and destabilizes mRNA"/>
</dbReference>
<dbReference type="PANTHER" id="PTHR21321">
    <property type="entry name" value="PNAS-3 RELATED"/>
    <property type="match status" value="1"/>
</dbReference>
<keyword evidence="6" id="KW-0271">Exosome</keyword>
<dbReference type="GO" id="GO:0071051">
    <property type="term" value="P:poly(A)-dependent snoRNA 3'-end processing"/>
    <property type="evidence" value="ECO:0000318"/>
    <property type="project" value="GO_Central"/>
</dbReference>
<comment type="similarity">
    <text evidence="3">Belongs to the RRP40 family.</text>
</comment>
<dbReference type="GO" id="GO:0000176">
    <property type="term" value="C:nuclear exosome (RNase complex)"/>
    <property type="evidence" value="ECO:0000318"/>
    <property type="project" value="GO_Central"/>
</dbReference>
<dbReference type="SUPFAM" id="SSF50249">
    <property type="entry name" value="Nucleic acid-binding proteins"/>
    <property type="match status" value="1"/>
</dbReference>
<dbReference type="Reactome" id="R-CFA-450385">
    <property type="pathway name" value="Butyrate Response Factor 1 (BRF1) binds and destabilizes mRNA"/>
</dbReference>
<comment type="subcellular location">
    <subcellularLocation>
        <location evidence="1">Cytoplasm</location>
    </subcellularLocation>
    <subcellularLocation>
        <location evidence="2">Nucleus</location>
        <location evidence="2">Nucleolus</location>
    </subcellularLocation>
</comment>
<evidence type="ECO:0000256" key="3">
    <source>
        <dbReference type="ARBA" id="ARBA00007841"/>
    </source>
</evidence>
<evidence type="ECO:0000313" key="12">
    <source>
        <dbReference type="Ensembl" id="ENSCAFP00845019596.1"/>
    </source>
</evidence>
<reference evidence="12" key="2">
    <citation type="submission" date="2025-08" db="UniProtKB">
        <authorList>
            <consortium name="Ensembl"/>
        </authorList>
    </citation>
    <scope>IDENTIFICATION</scope>
    <source>
        <strain evidence="12">Boxer</strain>
    </source>
</reference>
<evidence type="ECO:0000256" key="8">
    <source>
        <dbReference type="ARBA" id="ARBA00023242"/>
    </source>
</evidence>
<dbReference type="PANTHER" id="PTHR21321:SF1">
    <property type="entry name" value="EXOSOME COMPLEX COMPONENT RRP40"/>
    <property type="match status" value="1"/>
</dbReference>
<evidence type="ECO:0000256" key="7">
    <source>
        <dbReference type="ARBA" id="ARBA00022884"/>
    </source>
</evidence>
<evidence type="ECO:0000313" key="13">
    <source>
        <dbReference type="Proteomes" id="UP000805418"/>
    </source>
</evidence>
<dbReference type="Pfam" id="PF15985">
    <property type="entry name" value="KH_6"/>
    <property type="match status" value="1"/>
</dbReference>
<dbReference type="GO" id="GO:0005654">
    <property type="term" value="C:nucleoplasm"/>
    <property type="evidence" value="ECO:0007669"/>
    <property type="project" value="Ensembl"/>
</dbReference>
<evidence type="ECO:0000256" key="9">
    <source>
        <dbReference type="ARBA" id="ARBA00030615"/>
    </source>
</evidence>
<keyword evidence="13" id="KW-1185">Reference proteome</keyword>